<dbReference type="InterPro" id="IPR050765">
    <property type="entry name" value="Riboflavin_Biosynth_HTPR"/>
</dbReference>
<protein>
    <submittedName>
        <fullName evidence="2">Dihydrofolate reductase</fullName>
    </submittedName>
</protein>
<gene>
    <name evidence="2" type="ORF">FB388_5774</name>
</gene>
<dbReference type="InterPro" id="IPR024072">
    <property type="entry name" value="DHFR-like_dom_sf"/>
</dbReference>
<evidence type="ECO:0000313" key="3">
    <source>
        <dbReference type="Proteomes" id="UP000319818"/>
    </source>
</evidence>
<name>A0A543FXG9_9PSEU</name>
<dbReference type="PANTHER" id="PTHR38011">
    <property type="entry name" value="DIHYDROFOLATE REDUCTASE FAMILY PROTEIN (AFU_ORTHOLOGUE AFUA_8G06820)"/>
    <property type="match status" value="1"/>
</dbReference>
<comment type="caution">
    <text evidence="2">The sequence shown here is derived from an EMBL/GenBank/DDBJ whole genome shotgun (WGS) entry which is preliminary data.</text>
</comment>
<accession>A0A543FXG9</accession>
<evidence type="ECO:0000259" key="1">
    <source>
        <dbReference type="Pfam" id="PF01872"/>
    </source>
</evidence>
<keyword evidence="3" id="KW-1185">Reference proteome</keyword>
<reference evidence="2 3" key="1">
    <citation type="submission" date="2019-06" db="EMBL/GenBank/DDBJ databases">
        <title>Sequencing the genomes of 1000 actinobacteria strains.</title>
        <authorList>
            <person name="Klenk H.-P."/>
        </authorList>
    </citation>
    <scope>NUCLEOTIDE SEQUENCE [LARGE SCALE GENOMIC DNA]</scope>
    <source>
        <strain evidence="2 3">DSM 45511</strain>
    </source>
</reference>
<dbReference type="OrthoDB" id="3471498at2"/>
<dbReference type="RefSeq" id="WP_142105196.1">
    <property type="nucleotide sequence ID" value="NZ_VFPH01000002.1"/>
</dbReference>
<sequence>MPSAADRPGPTRKLVVQQWVTVDNVAAEEDGGLSFVSGEPFSENTPEAFKASVMGLIDSVDTMILGANTYAMSKDYWPHAEEQGEYGEKLNNLAKFVASSKLDDAPWGDFPAATVTRDPAATVRELKQRSGKDIWLWGSLTLMRSLLAAGLIDEVRMLVCPASRGKGTRIFEDRQDLQLLEATAFENGLALLRYEIKK</sequence>
<dbReference type="InterPro" id="IPR002734">
    <property type="entry name" value="RibDG_C"/>
</dbReference>
<dbReference type="Pfam" id="PF01872">
    <property type="entry name" value="RibD_C"/>
    <property type="match status" value="1"/>
</dbReference>
<dbReference type="Gene3D" id="3.40.430.10">
    <property type="entry name" value="Dihydrofolate Reductase, subunit A"/>
    <property type="match status" value="1"/>
</dbReference>
<dbReference type="PANTHER" id="PTHR38011:SF11">
    <property type="entry name" value="2,5-DIAMINO-6-RIBOSYLAMINO-4(3H)-PYRIMIDINONE 5'-PHOSPHATE REDUCTASE"/>
    <property type="match status" value="1"/>
</dbReference>
<dbReference type="SUPFAM" id="SSF53597">
    <property type="entry name" value="Dihydrofolate reductase-like"/>
    <property type="match status" value="1"/>
</dbReference>
<dbReference type="GO" id="GO:0009231">
    <property type="term" value="P:riboflavin biosynthetic process"/>
    <property type="evidence" value="ECO:0007669"/>
    <property type="project" value="InterPro"/>
</dbReference>
<dbReference type="Proteomes" id="UP000319818">
    <property type="component" value="Unassembled WGS sequence"/>
</dbReference>
<feature type="domain" description="Bacterial bifunctional deaminase-reductase C-terminal" evidence="1">
    <location>
        <begin position="13"/>
        <end position="190"/>
    </location>
</feature>
<organism evidence="2 3">
    <name type="scientific">Pseudonocardia cypriaca</name>
    <dbReference type="NCBI Taxonomy" id="882449"/>
    <lineage>
        <taxon>Bacteria</taxon>
        <taxon>Bacillati</taxon>
        <taxon>Actinomycetota</taxon>
        <taxon>Actinomycetes</taxon>
        <taxon>Pseudonocardiales</taxon>
        <taxon>Pseudonocardiaceae</taxon>
        <taxon>Pseudonocardia</taxon>
    </lineage>
</organism>
<dbReference type="GO" id="GO:0008703">
    <property type="term" value="F:5-amino-6-(5-phosphoribosylamino)uracil reductase activity"/>
    <property type="evidence" value="ECO:0007669"/>
    <property type="project" value="InterPro"/>
</dbReference>
<evidence type="ECO:0000313" key="2">
    <source>
        <dbReference type="EMBL" id="TQM38532.1"/>
    </source>
</evidence>
<proteinExistence type="predicted"/>
<dbReference type="AlphaFoldDB" id="A0A543FXG9"/>
<dbReference type="EMBL" id="VFPH01000002">
    <property type="protein sequence ID" value="TQM38532.1"/>
    <property type="molecule type" value="Genomic_DNA"/>
</dbReference>